<dbReference type="AlphaFoldDB" id="A0A3A4APG9"/>
<dbReference type="OrthoDB" id="3420971at2"/>
<protein>
    <submittedName>
        <fullName evidence="1">Uncharacterized protein</fullName>
    </submittedName>
</protein>
<dbReference type="Proteomes" id="UP000265768">
    <property type="component" value="Unassembled WGS sequence"/>
</dbReference>
<evidence type="ECO:0000313" key="1">
    <source>
        <dbReference type="EMBL" id="RJL23168.1"/>
    </source>
</evidence>
<comment type="caution">
    <text evidence="1">The sequence shown here is derived from an EMBL/GenBank/DDBJ whole genome shotgun (WGS) entry which is preliminary data.</text>
</comment>
<organism evidence="1 2">
    <name type="scientific">Bailinhaonella thermotolerans</name>
    <dbReference type="NCBI Taxonomy" id="1070861"/>
    <lineage>
        <taxon>Bacteria</taxon>
        <taxon>Bacillati</taxon>
        <taxon>Actinomycetota</taxon>
        <taxon>Actinomycetes</taxon>
        <taxon>Streptosporangiales</taxon>
        <taxon>Streptosporangiaceae</taxon>
        <taxon>Bailinhaonella</taxon>
    </lineage>
</organism>
<sequence>MSDVAAARAASRPLPAAHPDLGGDAAGWLPPRRRLAAPTAVIVVDNPADDAAAAAHLAALTTPYAAHGGRVIIRPTPGAADAATLGLDVLAAAAKNPTAAKTERLTHASWDLAAAWLRGMTISDVVVDRAHRLTADQLRAVTALAGTAHAVLWLICGNPRPHPGDLASRVRAAAAQARFTVGVEQISLGEFVARLPAPSPPPGPSLQEEIAAASARWPPLPAEDFLTFLAQARRLLPRAAFTDVADLYFAVAERADAWLQAREQLSTPGQEFACGLQGALAGWLRDHILGPAPTPPVALVSLRAVQAALFTEGYLLAWDQDGLGPDPARCLAGTLTPQLGRALATMCRTDAAAATALSLHLNHGPAHFDLIRCADVAPDGSLIRPQAAHICSPPPYTSIRWNSSWGPHRTPDAAYEEMTREPIVIPPAVQPVLAAHLAWRLREAEHDYDPLFGHPSEPAVRPPTQLLRRAIVRTCRRLGVRAPWIHGTDCAHGTDIGYTPRPRTWMSERGLMLHSLPL</sequence>
<keyword evidence="2" id="KW-1185">Reference proteome</keyword>
<dbReference type="RefSeq" id="WP_119930480.1">
    <property type="nucleotide sequence ID" value="NZ_QZEY01000019.1"/>
</dbReference>
<reference evidence="1 2" key="1">
    <citation type="submission" date="2018-09" db="EMBL/GenBank/DDBJ databases">
        <title>YIM 75507 draft genome.</title>
        <authorList>
            <person name="Tang S."/>
            <person name="Feng Y."/>
        </authorList>
    </citation>
    <scope>NUCLEOTIDE SEQUENCE [LARGE SCALE GENOMIC DNA]</scope>
    <source>
        <strain evidence="1 2">YIM 75507</strain>
    </source>
</reference>
<accession>A0A3A4APG9</accession>
<name>A0A3A4APG9_9ACTN</name>
<proteinExistence type="predicted"/>
<dbReference type="EMBL" id="QZEY01000019">
    <property type="protein sequence ID" value="RJL23168.1"/>
    <property type="molecule type" value="Genomic_DNA"/>
</dbReference>
<gene>
    <name evidence="1" type="ORF">D5H75_32825</name>
</gene>
<evidence type="ECO:0000313" key="2">
    <source>
        <dbReference type="Proteomes" id="UP000265768"/>
    </source>
</evidence>